<dbReference type="VEuPathDB" id="MicrosporidiaDB:NBO_13g0001"/>
<reference evidence="1 2" key="1">
    <citation type="journal article" date="2013" name="BMC Genomics">
        <title>Comparative genomics of parasitic silkworm microsporidia reveal an association between genome expansion and host adaptation.</title>
        <authorList>
            <person name="Pan G."/>
            <person name="Xu J."/>
            <person name="Li T."/>
            <person name="Xia Q."/>
            <person name="Liu S.L."/>
            <person name="Zhang G."/>
            <person name="Li S."/>
            <person name="Li C."/>
            <person name="Liu H."/>
            <person name="Yang L."/>
            <person name="Liu T."/>
            <person name="Zhang X."/>
            <person name="Wu Z."/>
            <person name="Fan W."/>
            <person name="Dang X."/>
            <person name="Xiang H."/>
            <person name="Tao M."/>
            <person name="Li Y."/>
            <person name="Hu J."/>
            <person name="Li Z."/>
            <person name="Lin L."/>
            <person name="Luo J."/>
            <person name="Geng L."/>
            <person name="Wang L."/>
            <person name="Long M."/>
            <person name="Wan Y."/>
            <person name="He N."/>
            <person name="Zhang Z."/>
            <person name="Lu C."/>
            <person name="Keeling P.J."/>
            <person name="Wang J."/>
            <person name="Xiang Z."/>
            <person name="Zhou Z."/>
        </authorList>
    </citation>
    <scope>NUCLEOTIDE SEQUENCE [LARGE SCALE GENOMIC DNA]</scope>
    <source>
        <strain evidence="2">CQ1 / CVCC 102059</strain>
    </source>
</reference>
<dbReference type="EMBL" id="KB908921">
    <property type="protein sequence ID" value="EOB14824.1"/>
    <property type="molecule type" value="Genomic_DNA"/>
</dbReference>
<evidence type="ECO:0000313" key="1">
    <source>
        <dbReference type="EMBL" id="EOB14824.1"/>
    </source>
</evidence>
<dbReference type="HOGENOM" id="CLU_085446_0_0_1"/>
<keyword evidence="2" id="KW-1185">Reference proteome</keyword>
<organism evidence="1 2">
    <name type="scientific">Nosema bombycis (strain CQ1 / CVCC 102059)</name>
    <name type="common">Microsporidian parasite</name>
    <name type="synonym">Pebrine of silkworm</name>
    <dbReference type="NCBI Taxonomy" id="578461"/>
    <lineage>
        <taxon>Eukaryota</taxon>
        <taxon>Fungi</taxon>
        <taxon>Fungi incertae sedis</taxon>
        <taxon>Microsporidia</taxon>
        <taxon>Nosematidae</taxon>
        <taxon>Nosema</taxon>
    </lineage>
</organism>
<accession>R0MA37</accession>
<protein>
    <submittedName>
        <fullName evidence="1">Uncharacterized protein</fullName>
    </submittedName>
</protein>
<dbReference type="Proteomes" id="UP000016927">
    <property type="component" value="Unassembled WGS sequence"/>
</dbReference>
<proteinExistence type="predicted"/>
<evidence type="ECO:0000313" key="2">
    <source>
        <dbReference type="Proteomes" id="UP000016927"/>
    </source>
</evidence>
<dbReference type="AlphaFoldDB" id="R0MA37"/>
<sequence>MSPCNLKIIYLYIYQAFTTLANLEDSQISRSCDCDFSETSVHYKFTNAAAGKRFFKVLLQRIDFDSIIYIPFDSKASQKVLLEEELDDMDENLFCTLKSINEKYFDLPKTSFYEECHEDCLLSKLFKRSPDNEKSNVASFFIFSKILFERFNSKMISEYLVREKGDDNELIVCQICKVLECSRRILISQTTRLSTLQIIKESNADWTLYLCKNNKTLSFAINLVKEMLSNVKMLFIKDLNLDLGKLYKSGLNEFGIEILLMSKNGSLIKKTICLSSYITNHILMTIENIFNS</sequence>
<gene>
    <name evidence="1" type="ORF">NBO_13g0001</name>
</gene>
<name>R0MA37_NOSB1</name>